<protein>
    <recommendedName>
        <fullName evidence="4">Secreted protein</fullName>
    </recommendedName>
</protein>
<dbReference type="Proteomes" id="UP000770661">
    <property type="component" value="Unassembled WGS sequence"/>
</dbReference>
<dbReference type="EMBL" id="JACEEZ010006164">
    <property type="protein sequence ID" value="KAG0724976.1"/>
    <property type="molecule type" value="Genomic_DNA"/>
</dbReference>
<evidence type="ECO:0000313" key="3">
    <source>
        <dbReference type="Proteomes" id="UP000770661"/>
    </source>
</evidence>
<comment type="caution">
    <text evidence="2">The sequence shown here is derived from an EMBL/GenBank/DDBJ whole genome shotgun (WGS) entry which is preliminary data.</text>
</comment>
<feature type="chain" id="PRO_5035246649" description="Secreted protein" evidence="1">
    <location>
        <begin position="19"/>
        <end position="108"/>
    </location>
</feature>
<organism evidence="2 3">
    <name type="scientific">Chionoecetes opilio</name>
    <name type="common">Atlantic snow crab</name>
    <name type="synonym">Cancer opilio</name>
    <dbReference type="NCBI Taxonomy" id="41210"/>
    <lineage>
        <taxon>Eukaryota</taxon>
        <taxon>Metazoa</taxon>
        <taxon>Ecdysozoa</taxon>
        <taxon>Arthropoda</taxon>
        <taxon>Crustacea</taxon>
        <taxon>Multicrustacea</taxon>
        <taxon>Malacostraca</taxon>
        <taxon>Eumalacostraca</taxon>
        <taxon>Eucarida</taxon>
        <taxon>Decapoda</taxon>
        <taxon>Pleocyemata</taxon>
        <taxon>Brachyura</taxon>
        <taxon>Eubrachyura</taxon>
        <taxon>Majoidea</taxon>
        <taxon>Majidae</taxon>
        <taxon>Chionoecetes</taxon>
    </lineage>
</organism>
<keyword evidence="3" id="KW-1185">Reference proteome</keyword>
<dbReference type="AlphaFoldDB" id="A0A8J4YK39"/>
<evidence type="ECO:0000256" key="1">
    <source>
        <dbReference type="SAM" id="SignalP"/>
    </source>
</evidence>
<evidence type="ECO:0000313" key="2">
    <source>
        <dbReference type="EMBL" id="KAG0724976.1"/>
    </source>
</evidence>
<proteinExistence type="predicted"/>
<keyword evidence="1" id="KW-0732">Signal</keyword>
<accession>A0A8J4YK39</accession>
<evidence type="ECO:0008006" key="4">
    <source>
        <dbReference type="Google" id="ProtNLM"/>
    </source>
</evidence>
<reference evidence="2" key="1">
    <citation type="submission" date="2020-07" db="EMBL/GenBank/DDBJ databases">
        <title>The High-quality genome of the commercially important snow crab, Chionoecetes opilio.</title>
        <authorList>
            <person name="Jeong J.-H."/>
            <person name="Ryu S."/>
        </authorList>
    </citation>
    <scope>NUCLEOTIDE SEQUENCE</scope>
    <source>
        <strain evidence="2">MADBK_172401_WGS</strain>
        <tissue evidence="2">Digestive gland</tissue>
    </source>
</reference>
<feature type="signal peptide" evidence="1">
    <location>
        <begin position="1"/>
        <end position="18"/>
    </location>
</feature>
<name>A0A8J4YK39_CHIOP</name>
<gene>
    <name evidence="2" type="ORF">GWK47_039476</name>
</gene>
<sequence>MFEINLALVFVGNLCLFGLPDPHLLDRSELCRLLAPHLTTRILPVNKKVLATLWLLGNQESGQCQALLLRVLVSQQCQALLLLQQEPCQDQQLYKERYILAKKKCPTL</sequence>
<dbReference type="OrthoDB" id="6382705at2759"/>